<gene>
    <name evidence="1" type="ORF">SAMN05443551_2428</name>
</gene>
<keyword evidence="2" id="KW-1185">Reference proteome</keyword>
<dbReference type="AlphaFoldDB" id="A0A1M5TZS1"/>
<evidence type="ECO:0000313" key="2">
    <source>
        <dbReference type="Proteomes" id="UP000184221"/>
    </source>
</evidence>
<dbReference type="STRING" id="996342.SAMN05443551_2428"/>
<dbReference type="EMBL" id="FQXC01000003">
    <property type="protein sequence ID" value="SHH56184.1"/>
    <property type="molecule type" value="Genomic_DNA"/>
</dbReference>
<evidence type="ECO:0000313" key="1">
    <source>
        <dbReference type="EMBL" id="SHH56184.1"/>
    </source>
</evidence>
<accession>A0A1M5TZS1</accession>
<dbReference type="Proteomes" id="UP000184221">
    <property type="component" value="Unassembled WGS sequence"/>
</dbReference>
<dbReference type="RefSeq" id="WP_072777793.1">
    <property type="nucleotide sequence ID" value="NZ_FQXC01000003.1"/>
</dbReference>
<protein>
    <submittedName>
        <fullName evidence="1">Uncharacterized protein</fullName>
    </submittedName>
</protein>
<proteinExistence type="predicted"/>
<name>A0A1M5TZS1_9RHOB</name>
<dbReference type="OrthoDB" id="6140227at2"/>
<organism evidence="1 2">
    <name type="scientific">Marivita hallyeonensis</name>
    <dbReference type="NCBI Taxonomy" id="996342"/>
    <lineage>
        <taxon>Bacteria</taxon>
        <taxon>Pseudomonadati</taxon>
        <taxon>Pseudomonadota</taxon>
        <taxon>Alphaproteobacteria</taxon>
        <taxon>Rhodobacterales</taxon>
        <taxon>Roseobacteraceae</taxon>
        <taxon>Marivita</taxon>
    </lineage>
</organism>
<reference evidence="1 2" key="1">
    <citation type="submission" date="2016-11" db="EMBL/GenBank/DDBJ databases">
        <authorList>
            <person name="Jaros S."/>
            <person name="Januszkiewicz K."/>
            <person name="Wedrychowicz H."/>
        </authorList>
    </citation>
    <scope>NUCLEOTIDE SEQUENCE [LARGE SCALE GENOMIC DNA]</scope>
    <source>
        <strain evidence="1 2">DSM 29431</strain>
    </source>
</reference>
<sequence>MTKVENDHRGIPDTQASRRYFAKFEKILTHLGRVAAMLHVENRLSKDEVEVLTRYVTALNLTFRALSMKYLLVGRDTGQFFGSLTMDVQDSGFPTVTELMVMANDATQVDQHLKTMPSVETLKDEMVAEIIGDQALPTRLQFTLSQRLYYEELARGKLFWARNDPQCLWLSGEERRRYLLHWAVYDSQLNLPTIYLMEVKDSGREALPKDDRRWPEVQAHLMAQSLGGLKLLTIAQGFDESFDQLHPKRLRRFHIGPMYSHSFTRQTGPIREVLEQARAPEGQDWTLAWTLEELESERVREEKSGWFSTVEREVFALDPFGGRGVETGTTATERMVIMPERPFQVLSERNPPGFATVRKFVVNDAGRVLSY</sequence>